<name>A0ABD2BUT0_VESMC</name>
<dbReference type="Proteomes" id="UP001607303">
    <property type="component" value="Unassembled WGS sequence"/>
</dbReference>
<comment type="caution">
    <text evidence="2">The sequence shown here is derived from an EMBL/GenBank/DDBJ whole genome shotgun (WGS) entry which is preliminary data.</text>
</comment>
<evidence type="ECO:0000313" key="2">
    <source>
        <dbReference type="EMBL" id="KAL2736537.1"/>
    </source>
</evidence>
<accession>A0ABD2BUT0</accession>
<organism evidence="2 3">
    <name type="scientific">Vespula maculifrons</name>
    <name type="common">Eastern yellow jacket</name>
    <name type="synonym">Wasp</name>
    <dbReference type="NCBI Taxonomy" id="7453"/>
    <lineage>
        <taxon>Eukaryota</taxon>
        <taxon>Metazoa</taxon>
        <taxon>Ecdysozoa</taxon>
        <taxon>Arthropoda</taxon>
        <taxon>Hexapoda</taxon>
        <taxon>Insecta</taxon>
        <taxon>Pterygota</taxon>
        <taxon>Neoptera</taxon>
        <taxon>Endopterygota</taxon>
        <taxon>Hymenoptera</taxon>
        <taxon>Apocrita</taxon>
        <taxon>Aculeata</taxon>
        <taxon>Vespoidea</taxon>
        <taxon>Vespidae</taxon>
        <taxon>Vespinae</taxon>
        <taxon>Vespula</taxon>
    </lineage>
</organism>
<gene>
    <name evidence="2" type="ORF">V1477_013046</name>
</gene>
<protein>
    <submittedName>
        <fullName evidence="2">Uncharacterized protein</fullName>
    </submittedName>
</protein>
<dbReference type="AlphaFoldDB" id="A0ABD2BUT0"/>
<evidence type="ECO:0000256" key="1">
    <source>
        <dbReference type="SAM" id="MobiDB-lite"/>
    </source>
</evidence>
<feature type="compositionally biased region" description="Basic and acidic residues" evidence="1">
    <location>
        <begin position="26"/>
        <end position="42"/>
    </location>
</feature>
<dbReference type="EMBL" id="JAYRBN010000066">
    <property type="protein sequence ID" value="KAL2736537.1"/>
    <property type="molecule type" value="Genomic_DNA"/>
</dbReference>
<keyword evidence="3" id="KW-1185">Reference proteome</keyword>
<reference evidence="2 3" key="1">
    <citation type="journal article" date="2024" name="Ann. Entomol. Soc. Am.">
        <title>Genomic analyses of the southern and eastern yellowjacket wasps (Hymenoptera: Vespidae) reveal evolutionary signatures of social life.</title>
        <authorList>
            <person name="Catto M.A."/>
            <person name="Caine P.B."/>
            <person name="Orr S.E."/>
            <person name="Hunt B.G."/>
            <person name="Goodisman M.A.D."/>
        </authorList>
    </citation>
    <scope>NUCLEOTIDE SEQUENCE [LARGE SCALE GENOMIC DNA]</scope>
    <source>
        <strain evidence="2">232</strain>
        <tissue evidence="2">Head and thorax</tissue>
    </source>
</reference>
<sequence length="100" mass="11760">MGNSRPRTTHMRHSGELNAEQGNEPQGHHDDRRTEQEERDLAARLPFGERSRIKKMTLKLMKNILFRVHPVYDSTVVQSSWYTYIENSFKMESKVNVSEI</sequence>
<proteinExistence type="predicted"/>
<feature type="region of interest" description="Disordered" evidence="1">
    <location>
        <begin position="1"/>
        <end position="42"/>
    </location>
</feature>
<evidence type="ECO:0000313" key="3">
    <source>
        <dbReference type="Proteomes" id="UP001607303"/>
    </source>
</evidence>